<evidence type="ECO:0000313" key="1">
    <source>
        <dbReference type="EMBL" id="MDV3663449.1"/>
    </source>
</evidence>
<name>A0AAE4NZ05_9FLAO</name>
<reference evidence="1" key="1">
    <citation type="submission" date="2023-02" db="EMBL/GenBank/DDBJ databases">
        <title>Elizabethkingia anophelis draft genomes.</title>
        <authorList>
            <person name="Nicholson A.C."/>
            <person name="Whitney A.M."/>
            <person name="Humrighouse B.W."/>
            <person name="Villarma A."/>
            <person name="Bell M."/>
            <person name="Mcquiston J."/>
        </authorList>
    </citation>
    <scope>NUCLEOTIDE SEQUENCE</scope>
    <source>
        <strain evidence="1">B4955</strain>
    </source>
</reference>
<organism evidence="1 2">
    <name type="scientific">Elizabethkingia anophelis</name>
    <dbReference type="NCBI Taxonomy" id="1117645"/>
    <lineage>
        <taxon>Bacteria</taxon>
        <taxon>Pseudomonadati</taxon>
        <taxon>Bacteroidota</taxon>
        <taxon>Flavobacteriia</taxon>
        <taxon>Flavobacteriales</taxon>
        <taxon>Weeksellaceae</taxon>
        <taxon>Elizabethkingia</taxon>
    </lineage>
</organism>
<dbReference type="Proteomes" id="UP001189000">
    <property type="component" value="Unassembled WGS sequence"/>
</dbReference>
<gene>
    <name evidence="1" type="ORF">CMU51_05185</name>
</gene>
<protein>
    <recommendedName>
        <fullName evidence="3">Lipoprotein</fullName>
    </recommendedName>
</protein>
<evidence type="ECO:0008006" key="3">
    <source>
        <dbReference type="Google" id="ProtNLM"/>
    </source>
</evidence>
<dbReference type="AlphaFoldDB" id="A0AAE4NZ05"/>
<comment type="caution">
    <text evidence="1">The sequence shown here is derived from an EMBL/GenBank/DDBJ whole genome shotgun (WGS) entry which is preliminary data.</text>
</comment>
<dbReference type="PROSITE" id="PS51257">
    <property type="entry name" value="PROKAR_LIPOPROTEIN"/>
    <property type="match status" value="1"/>
</dbReference>
<dbReference type="EMBL" id="NWGY01000006">
    <property type="protein sequence ID" value="MDV3663449.1"/>
    <property type="molecule type" value="Genomic_DNA"/>
</dbReference>
<sequence length="73" mass="8517">MKIVKKVINIGFTLLLISCVKSQTFNYICNDCRDFDLSKISFNEDIDQLTSKTEVFKAIFVNEGCEEKRMEDR</sequence>
<proteinExistence type="predicted"/>
<evidence type="ECO:0000313" key="2">
    <source>
        <dbReference type="Proteomes" id="UP001189000"/>
    </source>
</evidence>
<accession>A0AAE4NZ05</accession>